<dbReference type="EMBL" id="SJKB01000025">
    <property type="protein sequence ID" value="TCC50376.1"/>
    <property type="molecule type" value="Genomic_DNA"/>
</dbReference>
<keyword evidence="3" id="KW-1185">Reference proteome</keyword>
<protein>
    <submittedName>
        <fullName evidence="2">ANTAR domain-containing protein</fullName>
    </submittedName>
</protein>
<dbReference type="RefSeq" id="WP_131366213.1">
    <property type="nucleotide sequence ID" value="NZ_SJKB01000025.1"/>
</dbReference>
<dbReference type="InterPro" id="IPR005561">
    <property type="entry name" value="ANTAR"/>
</dbReference>
<accession>A0A4R0JYE5</accession>
<dbReference type="OrthoDB" id="3787288at2"/>
<dbReference type="PROSITE" id="PS50921">
    <property type="entry name" value="ANTAR"/>
    <property type="match status" value="1"/>
</dbReference>
<gene>
    <name evidence="2" type="ORF">E0H73_41840</name>
</gene>
<feature type="domain" description="ANTAR" evidence="1">
    <location>
        <begin position="129"/>
        <end position="190"/>
    </location>
</feature>
<dbReference type="Proteomes" id="UP000291144">
    <property type="component" value="Unassembled WGS sequence"/>
</dbReference>
<evidence type="ECO:0000259" key="1">
    <source>
        <dbReference type="PROSITE" id="PS50921"/>
    </source>
</evidence>
<dbReference type="SMART" id="SM01012">
    <property type="entry name" value="ANTAR"/>
    <property type="match status" value="1"/>
</dbReference>
<dbReference type="GO" id="GO:0003723">
    <property type="term" value="F:RNA binding"/>
    <property type="evidence" value="ECO:0007669"/>
    <property type="project" value="InterPro"/>
</dbReference>
<sequence>MPDRRGPPGAGLGDLITGTETIGRFIYAVADHTWWCSPAIYLLHGLPLDTEITTDLVMSFKHPDDRTPAIELLAKVALTGEPFCFPHRIIDVAGHEHSTVILGDATRTARGAIELIQGFAVDLTEGHRRYSLQIGAAAVRAATEHRAAIEQAKGALMLAYGINPEAAFALLRWHSQRHNTKLNQIAESLIAVLQRTDRVVPASRDAMDKLLHDLAAGRHRTGTAGPR</sequence>
<dbReference type="InterPro" id="IPR035965">
    <property type="entry name" value="PAS-like_dom_sf"/>
</dbReference>
<dbReference type="Gene3D" id="3.30.450.20">
    <property type="entry name" value="PAS domain"/>
    <property type="match status" value="1"/>
</dbReference>
<reference evidence="2 3" key="1">
    <citation type="submission" date="2019-02" db="EMBL/GenBank/DDBJ databases">
        <title>Kribbella capetownensis sp. nov. and Kribbella speibonae sp. nov., isolated from soil.</title>
        <authorList>
            <person name="Curtis S.M."/>
            <person name="Norton I."/>
            <person name="Everest G.J."/>
            <person name="Meyers P.R."/>
        </authorList>
    </citation>
    <scope>NUCLEOTIDE SEQUENCE [LARGE SCALE GENOMIC DNA]</scope>
    <source>
        <strain evidence="2 3">NRRL B-24813</strain>
    </source>
</reference>
<evidence type="ECO:0000313" key="2">
    <source>
        <dbReference type="EMBL" id="TCC50376.1"/>
    </source>
</evidence>
<dbReference type="AlphaFoldDB" id="A0A4R0JYE5"/>
<name>A0A4R0JYE5_9ACTN</name>
<dbReference type="InterPro" id="IPR011006">
    <property type="entry name" value="CheY-like_superfamily"/>
</dbReference>
<comment type="caution">
    <text evidence="2">The sequence shown here is derived from an EMBL/GenBank/DDBJ whole genome shotgun (WGS) entry which is preliminary data.</text>
</comment>
<dbReference type="Pfam" id="PF03861">
    <property type="entry name" value="ANTAR"/>
    <property type="match status" value="1"/>
</dbReference>
<dbReference type="SUPFAM" id="SSF52172">
    <property type="entry name" value="CheY-like"/>
    <property type="match status" value="1"/>
</dbReference>
<dbReference type="Gene3D" id="1.10.10.10">
    <property type="entry name" value="Winged helix-like DNA-binding domain superfamily/Winged helix DNA-binding domain"/>
    <property type="match status" value="1"/>
</dbReference>
<evidence type="ECO:0000313" key="3">
    <source>
        <dbReference type="Proteomes" id="UP000291144"/>
    </source>
</evidence>
<dbReference type="SUPFAM" id="SSF55785">
    <property type="entry name" value="PYP-like sensor domain (PAS domain)"/>
    <property type="match status" value="1"/>
</dbReference>
<proteinExistence type="predicted"/>
<organism evidence="2 3">
    <name type="scientific">Kribbella pittospori</name>
    <dbReference type="NCBI Taxonomy" id="722689"/>
    <lineage>
        <taxon>Bacteria</taxon>
        <taxon>Bacillati</taxon>
        <taxon>Actinomycetota</taxon>
        <taxon>Actinomycetes</taxon>
        <taxon>Propionibacteriales</taxon>
        <taxon>Kribbellaceae</taxon>
        <taxon>Kribbella</taxon>
    </lineage>
</organism>
<dbReference type="InterPro" id="IPR036388">
    <property type="entry name" value="WH-like_DNA-bd_sf"/>
</dbReference>